<dbReference type="OrthoDB" id="9811121at2"/>
<dbReference type="InterPro" id="IPR050345">
    <property type="entry name" value="Aliph_Amidase/BUP"/>
</dbReference>
<dbReference type="Proteomes" id="UP000321805">
    <property type="component" value="Chromosome"/>
</dbReference>
<dbReference type="GO" id="GO:0016811">
    <property type="term" value="F:hydrolase activity, acting on carbon-nitrogen (but not peptide) bonds, in linear amides"/>
    <property type="evidence" value="ECO:0007669"/>
    <property type="project" value="TreeGrafter"/>
</dbReference>
<evidence type="ECO:0000313" key="3">
    <source>
        <dbReference type="EMBL" id="QEC46369.1"/>
    </source>
</evidence>
<dbReference type="EMBL" id="CP042430">
    <property type="protein sequence ID" value="QEC46369.1"/>
    <property type="molecule type" value="Genomic_DNA"/>
</dbReference>
<dbReference type="PROSITE" id="PS50263">
    <property type="entry name" value="CN_HYDROLASE"/>
    <property type="match status" value="1"/>
</dbReference>
<evidence type="ECO:0000259" key="2">
    <source>
        <dbReference type="PROSITE" id="PS50263"/>
    </source>
</evidence>
<dbReference type="InterPro" id="IPR036526">
    <property type="entry name" value="C-N_Hydrolase_sf"/>
</dbReference>
<protein>
    <submittedName>
        <fullName evidence="3">Carbon-nitrogen hydrolase family protein</fullName>
    </submittedName>
</protein>
<dbReference type="InterPro" id="IPR003010">
    <property type="entry name" value="C-N_Hydrolase"/>
</dbReference>
<reference evidence="3 4" key="1">
    <citation type="journal article" date="2018" name="J. Microbiol.">
        <title>Baekduia soli gen. nov., sp. nov., a novel bacterium isolated from the soil of Baekdu Mountain and proposal of a novel family name, Baekduiaceae fam. nov.</title>
        <authorList>
            <person name="An D.S."/>
            <person name="Siddiqi M.Z."/>
            <person name="Kim K.H."/>
            <person name="Yu H.S."/>
            <person name="Im W.T."/>
        </authorList>
    </citation>
    <scope>NUCLEOTIDE SEQUENCE [LARGE SCALE GENOMIC DNA]</scope>
    <source>
        <strain evidence="3 4">BR7-21</strain>
    </source>
</reference>
<evidence type="ECO:0000256" key="1">
    <source>
        <dbReference type="ARBA" id="ARBA00022801"/>
    </source>
</evidence>
<dbReference type="RefSeq" id="WP_146915495.1">
    <property type="nucleotide sequence ID" value="NZ_CP042430.1"/>
</dbReference>
<dbReference type="SUPFAM" id="SSF56317">
    <property type="entry name" value="Carbon-nitrogen hydrolase"/>
    <property type="match status" value="1"/>
</dbReference>
<feature type="domain" description="CN hydrolase" evidence="2">
    <location>
        <begin position="5"/>
        <end position="266"/>
    </location>
</feature>
<dbReference type="PANTHER" id="PTHR43674:SF16">
    <property type="entry name" value="CARBON-NITROGEN FAMILY, PUTATIVE (AFU_ORTHOLOGUE AFUA_5G02350)-RELATED"/>
    <property type="match status" value="1"/>
</dbReference>
<organism evidence="3 4">
    <name type="scientific">Baekduia soli</name>
    <dbReference type="NCBI Taxonomy" id="496014"/>
    <lineage>
        <taxon>Bacteria</taxon>
        <taxon>Bacillati</taxon>
        <taxon>Actinomycetota</taxon>
        <taxon>Thermoleophilia</taxon>
        <taxon>Solirubrobacterales</taxon>
        <taxon>Baekduiaceae</taxon>
        <taxon>Baekduia</taxon>
    </lineage>
</organism>
<dbReference type="CDD" id="cd07197">
    <property type="entry name" value="nitrilase"/>
    <property type="match status" value="1"/>
</dbReference>
<name>A0A5B8U052_9ACTN</name>
<keyword evidence="4" id="KW-1185">Reference proteome</keyword>
<dbReference type="PANTHER" id="PTHR43674">
    <property type="entry name" value="NITRILASE C965.09-RELATED"/>
    <property type="match status" value="1"/>
</dbReference>
<accession>A0A5B8U052</accession>
<dbReference type="Gene3D" id="3.60.110.10">
    <property type="entry name" value="Carbon-nitrogen hydrolase"/>
    <property type="match status" value="1"/>
</dbReference>
<keyword evidence="1 3" id="KW-0378">Hydrolase</keyword>
<gene>
    <name evidence="3" type="ORF">FSW04_01425</name>
</gene>
<proteinExistence type="predicted"/>
<dbReference type="KEGG" id="bsol:FSW04_01425"/>
<evidence type="ECO:0000313" key="4">
    <source>
        <dbReference type="Proteomes" id="UP000321805"/>
    </source>
</evidence>
<dbReference type="AlphaFoldDB" id="A0A5B8U052"/>
<sequence length="292" mass="31016">MKGTVTAAAVQIEPFPPADKERNVADVCARVADLAAEGVELAAFPELGLTNFFCEPGDLSAGRRDAWQVAESLDGPAVTAVAAATRKHGIHAVIGLAERGDVPGAIFNTAVLVGPGGIVGATRKVHAAGFEKLYYSGGTQPQVFDTSLGRIGMVICYDLWHPESVRCLGRLGAEIVVCINSAWKGGAKGGIGAPNKQRMFELVPVMRAFENGLFVVMCNGAGSHTLGDRYGTWERMGLSRIVDPHGTVLAESFTDAEDVVTARLQAAALEDSRAAWPLWADRRPEFFQALLL</sequence>
<dbReference type="Pfam" id="PF00795">
    <property type="entry name" value="CN_hydrolase"/>
    <property type="match status" value="1"/>
</dbReference>